<dbReference type="EMBL" id="NHON01000002">
    <property type="protein sequence ID" value="OWJ68895.1"/>
    <property type="molecule type" value="Genomic_DNA"/>
</dbReference>
<evidence type="ECO:0000256" key="1">
    <source>
        <dbReference type="ARBA" id="ARBA00023125"/>
    </source>
</evidence>
<reference evidence="7" key="1">
    <citation type="submission" date="2017-05" db="EMBL/GenBank/DDBJ databases">
        <authorList>
            <person name="Macchi M."/>
            <person name="Festa S."/>
            <person name="Coppotelli B.M."/>
            <person name="Morelli I.S."/>
        </authorList>
    </citation>
    <scope>NUCLEOTIDE SEQUENCE [LARGE SCALE GENOMIC DNA]</scope>
    <source>
        <strain evidence="7">I</strain>
    </source>
</reference>
<dbReference type="PROSITE" id="PS51755">
    <property type="entry name" value="OMPR_PHOB"/>
    <property type="match status" value="1"/>
</dbReference>
<dbReference type="Proteomes" id="UP000196655">
    <property type="component" value="Unassembled WGS sequence"/>
</dbReference>
<feature type="domain" description="Response regulatory" evidence="4">
    <location>
        <begin position="2"/>
        <end position="116"/>
    </location>
</feature>
<evidence type="ECO:0000313" key="7">
    <source>
        <dbReference type="Proteomes" id="UP000196655"/>
    </source>
</evidence>
<name>A0A211ZUD8_9PROT</name>
<dbReference type="RefSeq" id="WP_088149338.1">
    <property type="nucleotide sequence ID" value="NZ_NHON01000002.1"/>
</dbReference>
<evidence type="ECO:0000256" key="3">
    <source>
        <dbReference type="PROSITE-ProRule" id="PRU01091"/>
    </source>
</evidence>
<dbReference type="InterPro" id="IPR036388">
    <property type="entry name" value="WH-like_DNA-bd_sf"/>
</dbReference>
<dbReference type="Pfam" id="PF00486">
    <property type="entry name" value="Trans_reg_C"/>
    <property type="match status" value="1"/>
</dbReference>
<evidence type="ECO:0000259" key="4">
    <source>
        <dbReference type="PROSITE" id="PS50110"/>
    </source>
</evidence>
<dbReference type="PANTHER" id="PTHR48111">
    <property type="entry name" value="REGULATOR OF RPOS"/>
    <property type="match status" value="1"/>
</dbReference>
<evidence type="ECO:0000259" key="5">
    <source>
        <dbReference type="PROSITE" id="PS51755"/>
    </source>
</evidence>
<dbReference type="GO" id="GO:0032993">
    <property type="term" value="C:protein-DNA complex"/>
    <property type="evidence" value="ECO:0007669"/>
    <property type="project" value="TreeGrafter"/>
</dbReference>
<dbReference type="InterPro" id="IPR011006">
    <property type="entry name" value="CheY-like_superfamily"/>
</dbReference>
<organism evidence="6 7">
    <name type="scientific">Inquilinus limosus</name>
    <dbReference type="NCBI Taxonomy" id="171674"/>
    <lineage>
        <taxon>Bacteria</taxon>
        <taxon>Pseudomonadati</taxon>
        <taxon>Pseudomonadota</taxon>
        <taxon>Alphaproteobacteria</taxon>
        <taxon>Rhodospirillales</taxon>
        <taxon>Rhodospirillaceae</taxon>
        <taxon>Inquilinus</taxon>
    </lineage>
</organism>
<keyword evidence="7" id="KW-1185">Reference proteome</keyword>
<dbReference type="PROSITE" id="PS50110">
    <property type="entry name" value="RESPONSE_REGULATORY"/>
    <property type="match status" value="1"/>
</dbReference>
<keyword evidence="2" id="KW-0597">Phosphoprotein</keyword>
<comment type="caution">
    <text evidence="6">The sequence shown here is derived from an EMBL/GenBank/DDBJ whole genome shotgun (WGS) entry which is preliminary data.</text>
</comment>
<dbReference type="Gene3D" id="1.10.10.10">
    <property type="entry name" value="Winged helix-like DNA-binding domain superfamily/Winged helix DNA-binding domain"/>
    <property type="match status" value="1"/>
</dbReference>
<dbReference type="GO" id="GO:0000976">
    <property type="term" value="F:transcription cis-regulatory region binding"/>
    <property type="evidence" value="ECO:0007669"/>
    <property type="project" value="TreeGrafter"/>
</dbReference>
<dbReference type="Gene3D" id="6.10.250.690">
    <property type="match status" value="1"/>
</dbReference>
<feature type="modified residue" description="4-aspartylphosphate" evidence="2">
    <location>
        <position position="51"/>
    </location>
</feature>
<dbReference type="Gene3D" id="3.40.50.2300">
    <property type="match status" value="1"/>
</dbReference>
<proteinExistence type="predicted"/>
<dbReference type="SMART" id="SM00448">
    <property type="entry name" value="REC"/>
    <property type="match status" value="1"/>
</dbReference>
<evidence type="ECO:0000256" key="2">
    <source>
        <dbReference type="PROSITE-ProRule" id="PRU00169"/>
    </source>
</evidence>
<dbReference type="InterPro" id="IPR001789">
    <property type="entry name" value="Sig_transdc_resp-reg_receiver"/>
</dbReference>
<dbReference type="GO" id="GO:0000156">
    <property type="term" value="F:phosphorelay response regulator activity"/>
    <property type="evidence" value="ECO:0007669"/>
    <property type="project" value="TreeGrafter"/>
</dbReference>
<protein>
    <submittedName>
        <fullName evidence="6">DNA-binding response regulator</fullName>
    </submittedName>
</protein>
<sequence>MRVLLVEDEPEMAAVLAAALAVRDFVVDRAASLAEAEAAARCAEYRVIIADRRLPDGDGLSLVRALRRSGIGVPVIMLTARGDVGDRVSGLEAGADDYLAKPFAFEELLARLRAVLRRPPEARPDFARLGRLEFDLGHREALVDGRPLPLRRRELAILEALIQRRERAVLRETLESAVYGLDDEIQSNSLDAHMSRLRRKLAEADAGVEIRSIRGVGYLLRAAP</sequence>
<dbReference type="CDD" id="cd00383">
    <property type="entry name" value="trans_reg_C"/>
    <property type="match status" value="1"/>
</dbReference>
<dbReference type="AlphaFoldDB" id="A0A211ZUD8"/>
<dbReference type="GO" id="GO:0006355">
    <property type="term" value="P:regulation of DNA-templated transcription"/>
    <property type="evidence" value="ECO:0007669"/>
    <property type="project" value="InterPro"/>
</dbReference>
<dbReference type="PANTHER" id="PTHR48111:SF36">
    <property type="entry name" value="TRANSCRIPTIONAL REGULATORY PROTEIN CUTR"/>
    <property type="match status" value="1"/>
</dbReference>
<evidence type="ECO:0000313" key="6">
    <source>
        <dbReference type="EMBL" id="OWJ68895.1"/>
    </source>
</evidence>
<dbReference type="GO" id="GO:0005829">
    <property type="term" value="C:cytosol"/>
    <property type="evidence" value="ECO:0007669"/>
    <property type="project" value="TreeGrafter"/>
</dbReference>
<feature type="DNA-binding region" description="OmpR/PhoB-type" evidence="3">
    <location>
        <begin position="124"/>
        <end position="222"/>
    </location>
</feature>
<keyword evidence="1 3" id="KW-0238">DNA-binding</keyword>
<dbReference type="InterPro" id="IPR039420">
    <property type="entry name" value="WalR-like"/>
</dbReference>
<dbReference type="SMART" id="SM00862">
    <property type="entry name" value="Trans_reg_C"/>
    <property type="match status" value="1"/>
</dbReference>
<dbReference type="Pfam" id="PF00072">
    <property type="entry name" value="Response_reg"/>
    <property type="match status" value="1"/>
</dbReference>
<feature type="domain" description="OmpR/PhoB-type" evidence="5">
    <location>
        <begin position="124"/>
        <end position="222"/>
    </location>
</feature>
<gene>
    <name evidence="6" type="ORF">BWR60_02070</name>
</gene>
<dbReference type="InterPro" id="IPR001867">
    <property type="entry name" value="OmpR/PhoB-type_DNA-bd"/>
</dbReference>
<dbReference type="STRING" id="1122125.GCA_000423185_06713"/>
<accession>A0A211ZUD8</accession>
<dbReference type="OrthoDB" id="9802426at2"/>
<dbReference type="SUPFAM" id="SSF52172">
    <property type="entry name" value="CheY-like"/>
    <property type="match status" value="1"/>
</dbReference>